<dbReference type="PROSITE" id="PS00134">
    <property type="entry name" value="TRYPSIN_HIS"/>
    <property type="match status" value="1"/>
</dbReference>
<keyword evidence="11" id="KW-1185">Reference proteome</keyword>
<keyword evidence="7" id="KW-0472">Membrane</keyword>
<dbReference type="SMART" id="SM00020">
    <property type="entry name" value="Tryp_SPc"/>
    <property type="match status" value="2"/>
</dbReference>
<evidence type="ECO:0000256" key="2">
    <source>
        <dbReference type="ARBA" id="ARBA00022670"/>
    </source>
</evidence>
<organism evidence="10 11">
    <name type="scientific">Blomia tropicalis</name>
    <name type="common">Mite</name>
    <dbReference type="NCBI Taxonomy" id="40697"/>
    <lineage>
        <taxon>Eukaryota</taxon>
        <taxon>Metazoa</taxon>
        <taxon>Ecdysozoa</taxon>
        <taxon>Arthropoda</taxon>
        <taxon>Chelicerata</taxon>
        <taxon>Arachnida</taxon>
        <taxon>Acari</taxon>
        <taxon>Acariformes</taxon>
        <taxon>Sarcoptiformes</taxon>
        <taxon>Astigmata</taxon>
        <taxon>Glycyphagoidea</taxon>
        <taxon>Echimyopodidae</taxon>
        <taxon>Blomia</taxon>
    </lineage>
</organism>
<dbReference type="PROSITE" id="PS00135">
    <property type="entry name" value="TRYPSIN_SER"/>
    <property type="match status" value="1"/>
</dbReference>
<evidence type="ECO:0000256" key="5">
    <source>
        <dbReference type="ARBA" id="ARBA00023157"/>
    </source>
</evidence>
<dbReference type="InterPro" id="IPR043504">
    <property type="entry name" value="Peptidase_S1_PA_chymotrypsin"/>
</dbReference>
<dbReference type="CDD" id="cd00190">
    <property type="entry name" value="Tryp_SPc"/>
    <property type="match status" value="1"/>
</dbReference>
<feature type="domain" description="Peptidase S1" evidence="9">
    <location>
        <begin position="35"/>
        <end position="237"/>
    </location>
</feature>
<evidence type="ECO:0000256" key="8">
    <source>
        <dbReference type="SAM" id="SignalP"/>
    </source>
</evidence>
<dbReference type="PANTHER" id="PTHR24276:SF98">
    <property type="entry name" value="FI18310P1-RELATED"/>
    <property type="match status" value="1"/>
</dbReference>
<feature type="signal peptide" evidence="8">
    <location>
        <begin position="1"/>
        <end position="22"/>
    </location>
</feature>
<dbReference type="InterPro" id="IPR033116">
    <property type="entry name" value="TRYPSIN_SER"/>
</dbReference>
<gene>
    <name evidence="10" type="ORF">RDWZM_000823</name>
</gene>
<evidence type="ECO:0000256" key="3">
    <source>
        <dbReference type="ARBA" id="ARBA00022801"/>
    </source>
</evidence>
<dbReference type="EMBL" id="JAPWDV010000001">
    <property type="protein sequence ID" value="KAJ6222278.1"/>
    <property type="molecule type" value="Genomic_DNA"/>
</dbReference>
<comment type="similarity">
    <text evidence="1">Belongs to the peptidase S1 family.</text>
</comment>
<evidence type="ECO:0000256" key="1">
    <source>
        <dbReference type="ARBA" id="ARBA00007664"/>
    </source>
</evidence>
<evidence type="ECO:0000313" key="11">
    <source>
        <dbReference type="Proteomes" id="UP001142055"/>
    </source>
</evidence>
<dbReference type="InterPro" id="IPR050430">
    <property type="entry name" value="Peptidase_S1"/>
</dbReference>
<dbReference type="SUPFAM" id="SSF50494">
    <property type="entry name" value="Trypsin-like serine proteases"/>
    <property type="match status" value="2"/>
</dbReference>
<feature type="chain" id="PRO_5040471055" description="Peptidase S1 domain-containing protein" evidence="8">
    <location>
        <begin position="23"/>
        <end position="488"/>
    </location>
</feature>
<dbReference type="GO" id="GO:0004252">
    <property type="term" value="F:serine-type endopeptidase activity"/>
    <property type="evidence" value="ECO:0007669"/>
    <property type="project" value="InterPro"/>
</dbReference>
<evidence type="ECO:0000259" key="9">
    <source>
        <dbReference type="PROSITE" id="PS50240"/>
    </source>
</evidence>
<sequence>MNRYCSKVFFIITNLYIHVVWGCNNQLKPSNEARIINGTAAKEFEVRSIVQLLVDIDNDDEPSCAGTLIKGNRVLTAAHCVYNYDNNKYKEKIFIRYGTIYCNQSEYPLARVREIRIDPNFKKVKKTIMNDIAILILDRTIKPTKDVGYAKLPTSNFNDKRKVFVYGWGDEGLGEDWLNYNTPDFVEKSGCPTSCCVILNLVIFLIEMNSFLFITLIVFTLFCGYITKYNNDNVLPGKMSRIINGSLASNDEVKFIVSIFYLMGDNNLSSCGGVLISSRAVLTAAHCVYDYEKNEKHDIIVIFYGTKFWSRSKYPLAQVVNVEIVPDNIMIHGYSYNDLAVLTLENPIQENNDIQYAVLNPHNFIGRFDVTAYGWGRTQFSGINSENLLKIKMKTVSNDECYESVFEHAGRPNTSILGLKVICAKALNCGVYMGDSGGPLVLPDETLFGIISSYSTKCLEGEPSHFARIFAYSNFIHEAMQRAETFRH</sequence>
<name>A0A9Q0RND4_BLOTA</name>
<dbReference type="Proteomes" id="UP001142055">
    <property type="component" value="Chromosome 1"/>
</dbReference>
<dbReference type="InterPro" id="IPR001254">
    <property type="entry name" value="Trypsin_dom"/>
</dbReference>
<dbReference type="InterPro" id="IPR018114">
    <property type="entry name" value="TRYPSIN_HIS"/>
</dbReference>
<evidence type="ECO:0000256" key="4">
    <source>
        <dbReference type="ARBA" id="ARBA00022825"/>
    </source>
</evidence>
<keyword evidence="7" id="KW-1133">Transmembrane helix</keyword>
<dbReference type="PRINTS" id="PR00722">
    <property type="entry name" value="CHYMOTRYPSIN"/>
</dbReference>
<dbReference type="PROSITE" id="PS50240">
    <property type="entry name" value="TRYPSIN_DOM"/>
    <property type="match status" value="2"/>
</dbReference>
<evidence type="ECO:0000256" key="6">
    <source>
        <dbReference type="RuleBase" id="RU363034"/>
    </source>
</evidence>
<dbReference type="GO" id="GO:0006508">
    <property type="term" value="P:proteolysis"/>
    <property type="evidence" value="ECO:0007669"/>
    <property type="project" value="UniProtKB-KW"/>
</dbReference>
<feature type="transmembrane region" description="Helical" evidence="7">
    <location>
        <begin position="197"/>
        <end position="222"/>
    </location>
</feature>
<reference evidence="10" key="1">
    <citation type="submission" date="2022-12" db="EMBL/GenBank/DDBJ databases">
        <title>Genome assemblies of Blomia tropicalis.</title>
        <authorList>
            <person name="Cui Y."/>
        </authorList>
    </citation>
    <scope>NUCLEOTIDE SEQUENCE</scope>
    <source>
        <tissue evidence="10">Adult mites</tissue>
    </source>
</reference>
<keyword evidence="4 6" id="KW-0720">Serine protease</keyword>
<keyword evidence="7" id="KW-0812">Transmembrane</keyword>
<keyword evidence="2 6" id="KW-0645">Protease</keyword>
<evidence type="ECO:0000256" key="7">
    <source>
        <dbReference type="SAM" id="Phobius"/>
    </source>
</evidence>
<feature type="domain" description="Peptidase S1" evidence="9">
    <location>
        <begin position="242"/>
        <end position="481"/>
    </location>
</feature>
<dbReference type="PANTHER" id="PTHR24276">
    <property type="entry name" value="POLYSERASE-RELATED"/>
    <property type="match status" value="1"/>
</dbReference>
<accession>A0A9Q0RND4</accession>
<comment type="caution">
    <text evidence="10">The sequence shown here is derived from an EMBL/GenBank/DDBJ whole genome shotgun (WGS) entry which is preliminary data.</text>
</comment>
<dbReference type="Gene3D" id="2.40.10.10">
    <property type="entry name" value="Trypsin-like serine proteases"/>
    <property type="match status" value="2"/>
</dbReference>
<protein>
    <recommendedName>
        <fullName evidence="9">Peptidase S1 domain-containing protein</fullName>
    </recommendedName>
</protein>
<keyword evidence="3 6" id="KW-0378">Hydrolase</keyword>
<proteinExistence type="inferred from homology"/>
<dbReference type="InterPro" id="IPR001314">
    <property type="entry name" value="Peptidase_S1A"/>
</dbReference>
<dbReference type="Pfam" id="PF00089">
    <property type="entry name" value="Trypsin"/>
    <property type="match status" value="2"/>
</dbReference>
<keyword evidence="8" id="KW-0732">Signal</keyword>
<dbReference type="InterPro" id="IPR009003">
    <property type="entry name" value="Peptidase_S1_PA"/>
</dbReference>
<keyword evidence="5" id="KW-1015">Disulfide bond</keyword>
<dbReference type="AlphaFoldDB" id="A0A9Q0RND4"/>
<evidence type="ECO:0000313" key="10">
    <source>
        <dbReference type="EMBL" id="KAJ6222278.1"/>
    </source>
</evidence>